<dbReference type="GO" id="GO:0045664">
    <property type="term" value="P:regulation of neuron differentiation"/>
    <property type="evidence" value="ECO:0007669"/>
    <property type="project" value="TreeGrafter"/>
</dbReference>
<dbReference type="Gene3D" id="1.10.510.10">
    <property type="entry name" value="Transferase(Phosphotransferase) domain 1"/>
    <property type="match status" value="1"/>
</dbReference>
<keyword evidence="1" id="KW-0547">Nucleotide-binding</keyword>
<evidence type="ECO:0000256" key="3">
    <source>
        <dbReference type="ARBA" id="ARBA00023170"/>
    </source>
</evidence>
<dbReference type="InterPro" id="IPR011009">
    <property type="entry name" value="Kinase-like_dom_sf"/>
</dbReference>
<dbReference type="GO" id="GO:0005524">
    <property type="term" value="F:ATP binding"/>
    <property type="evidence" value="ECO:0007669"/>
    <property type="project" value="UniProtKB-KW"/>
</dbReference>
<accession>A0AAV6ZNF9</accession>
<gene>
    <name evidence="5" type="ORF">GDO81_023828</name>
</gene>
<keyword evidence="3" id="KW-0675">Receptor</keyword>
<sequence length="222" mass="23528">MLRLFRSQGELAVAPCSHLGGKRFSPCPDQILCSVSPASDATPCPDQILCSVSLASDAALWPDQIPCSVSPAFDAAPCPDQVLCSVSPASDAAPCPDQILCSVSPASDSGAQGAAGSGRGAQLIFSAERCLTGTPITTPERASYYRKGGCAMLPVKWMPPEAFMEGIFTSKTDTWSFGVLLWEIFSLGYMPYPSKSNQEVLELSLVEEGWIPPKTAQDLCTE</sequence>
<evidence type="ECO:0000256" key="1">
    <source>
        <dbReference type="ARBA" id="ARBA00022741"/>
    </source>
</evidence>
<dbReference type="InterPro" id="IPR050122">
    <property type="entry name" value="RTK"/>
</dbReference>
<dbReference type="AlphaFoldDB" id="A0AAV6ZNF9"/>
<dbReference type="EMBL" id="WNYA01000308">
    <property type="protein sequence ID" value="KAG8548840.1"/>
    <property type="molecule type" value="Genomic_DNA"/>
</dbReference>
<dbReference type="Proteomes" id="UP000824782">
    <property type="component" value="Unassembled WGS sequence"/>
</dbReference>
<dbReference type="SMART" id="SM00219">
    <property type="entry name" value="TyrKc"/>
    <property type="match status" value="1"/>
</dbReference>
<dbReference type="GO" id="GO:0007169">
    <property type="term" value="P:cell surface receptor protein tyrosine kinase signaling pathway"/>
    <property type="evidence" value="ECO:0007669"/>
    <property type="project" value="TreeGrafter"/>
</dbReference>
<proteinExistence type="predicted"/>
<dbReference type="GO" id="GO:0004714">
    <property type="term" value="F:transmembrane receptor protein tyrosine kinase activity"/>
    <property type="evidence" value="ECO:0007669"/>
    <property type="project" value="TreeGrafter"/>
</dbReference>
<dbReference type="GO" id="GO:0043235">
    <property type="term" value="C:receptor complex"/>
    <property type="evidence" value="ECO:0007669"/>
    <property type="project" value="TreeGrafter"/>
</dbReference>
<protein>
    <recommendedName>
        <fullName evidence="4">Tyrosine-protein kinase catalytic domain-containing protein</fullName>
    </recommendedName>
</protein>
<dbReference type="GO" id="GO:0005886">
    <property type="term" value="C:plasma membrane"/>
    <property type="evidence" value="ECO:0007669"/>
    <property type="project" value="TreeGrafter"/>
</dbReference>
<evidence type="ECO:0000313" key="5">
    <source>
        <dbReference type="EMBL" id="KAG8548840.1"/>
    </source>
</evidence>
<dbReference type="PANTHER" id="PTHR24416">
    <property type="entry name" value="TYROSINE-PROTEIN KINASE RECEPTOR"/>
    <property type="match status" value="1"/>
</dbReference>
<reference evidence="5" key="1">
    <citation type="thesis" date="2020" institute="ProQuest LLC" country="789 East Eisenhower Parkway, Ann Arbor, MI, USA">
        <title>Comparative Genomics and Chromosome Evolution.</title>
        <authorList>
            <person name="Mudd A.B."/>
        </authorList>
    </citation>
    <scope>NUCLEOTIDE SEQUENCE</scope>
    <source>
        <strain evidence="5">237g6f4</strain>
        <tissue evidence="5">Blood</tissue>
    </source>
</reference>
<dbReference type="PANTHER" id="PTHR24416:SF604">
    <property type="entry name" value="RECEPTOR PROTEIN-TYROSINE KINASE"/>
    <property type="match status" value="1"/>
</dbReference>
<evidence type="ECO:0000256" key="2">
    <source>
        <dbReference type="ARBA" id="ARBA00022840"/>
    </source>
</evidence>
<dbReference type="PRINTS" id="PR00109">
    <property type="entry name" value="TYRKINASE"/>
</dbReference>
<dbReference type="GO" id="GO:0042127">
    <property type="term" value="P:regulation of cell population proliferation"/>
    <property type="evidence" value="ECO:0007669"/>
    <property type="project" value="TreeGrafter"/>
</dbReference>
<feature type="domain" description="Tyrosine-protein kinase catalytic" evidence="4">
    <location>
        <begin position="52"/>
        <end position="219"/>
    </location>
</feature>
<comment type="caution">
    <text evidence="5">The sequence shown here is derived from an EMBL/GenBank/DDBJ whole genome shotgun (WGS) entry which is preliminary data.</text>
</comment>
<organism evidence="5 6">
    <name type="scientific">Engystomops pustulosus</name>
    <name type="common">Tungara frog</name>
    <name type="synonym">Physalaemus pustulosus</name>
    <dbReference type="NCBI Taxonomy" id="76066"/>
    <lineage>
        <taxon>Eukaryota</taxon>
        <taxon>Metazoa</taxon>
        <taxon>Chordata</taxon>
        <taxon>Craniata</taxon>
        <taxon>Vertebrata</taxon>
        <taxon>Euteleostomi</taxon>
        <taxon>Amphibia</taxon>
        <taxon>Batrachia</taxon>
        <taxon>Anura</taxon>
        <taxon>Neobatrachia</taxon>
        <taxon>Hyloidea</taxon>
        <taxon>Leptodactylidae</taxon>
        <taxon>Leiuperinae</taxon>
        <taxon>Engystomops</taxon>
    </lineage>
</organism>
<dbReference type="Pfam" id="PF07714">
    <property type="entry name" value="PK_Tyr_Ser-Thr"/>
    <property type="match status" value="1"/>
</dbReference>
<keyword evidence="6" id="KW-1185">Reference proteome</keyword>
<name>A0AAV6ZNF9_ENGPU</name>
<dbReference type="InterPro" id="IPR020635">
    <property type="entry name" value="Tyr_kinase_cat_dom"/>
</dbReference>
<keyword evidence="2" id="KW-0067">ATP-binding</keyword>
<dbReference type="SUPFAM" id="SSF56112">
    <property type="entry name" value="Protein kinase-like (PK-like)"/>
    <property type="match status" value="1"/>
</dbReference>
<evidence type="ECO:0000313" key="6">
    <source>
        <dbReference type="Proteomes" id="UP000824782"/>
    </source>
</evidence>
<dbReference type="InterPro" id="IPR001245">
    <property type="entry name" value="Ser-Thr/Tyr_kinase_cat_dom"/>
</dbReference>
<evidence type="ECO:0000259" key="4">
    <source>
        <dbReference type="SMART" id="SM00219"/>
    </source>
</evidence>